<dbReference type="PANTHER" id="PTHR30329">
    <property type="entry name" value="STATOR ELEMENT OF FLAGELLAR MOTOR COMPLEX"/>
    <property type="match status" value="1"/>
</dbReference>
<evidence type="ECO:0000256" key="1">
    <source>
        <dbReference type="ARBA" id="ARBA00004442"/>
    </source>
</evidence>
<dbReference type="InterPro" id="IPR002368">
    <property type="entry name" value="OmpA"/>
</dbReference>
<dbReference type="Proteomes" id="UP001431217">
    <property type="component" value="Unassembled WGS sequence"/>
</dbReference>
<dbReference type="RefSeq" id="WP_249470646.1">
    <property type="nucleotide sequence ID" value="NZ_JAMBEP010000001.1"/>
</dbReference>
<evidence type="ECO:0000256" key="4">
    <source>
        <dbReference type="PROSITE-ProRule" id="PRU00473"/>
    </source>
</evidence>
<dbReference type="InterPro" id="IPR006664">
    <property type="entry name" value="OMP_bac"/>
</dbReference>
<proteinExistence type="predicted"/>
<evidence type="ECO:0000313" key="7">
    <source>
        <dbReference type="EMBL" id="MCL1633490.1"/>
    </source>
</evidence>
<name>A0ABT0MGQ7_9GAMM</name>
<keyword evidence="5" id="KW-0732">Signal</keyword>
<keyword evidence="2 4" id="KW-0472">Membrane</keyword>
<dbReference type="SUPFAM" id="SSF103088">
    <property type="entry name" value="OmpA-like"/>
    <property type="match status" value="1"/>
</dbReference>
<dbReference type="PANTHER" id="PTHR30329:SF21">
    <property type="entry name" value="LIPOPROTEIN YIAD-RELATED"/>
    <property type="match status" value="1"/>
</dbReference>
<dbReference type="Gene3D" id="3.30.1330.60">
    <property type="entry name" value="OmpA-like domain"/>
    <property type="match status" value="1"/>
</dbReference>
<evidence type="ECO:0000259" key="6">
    <source>
        <dbReference type="PROSITE" id="PS51123"/>
    </source>
</evidence>
<accession>A0ABT0MGQ7</accession>
<organism evidence="7 8">
    <name type="scientific">Luteimonas galliterrae</name>
    <dbReference type="NCBI Taxonomy" id="2940486"/>
    <lineage>
        <taxon>Bacteria</taxon>
        <taxon>Pseudomonadati</taxon>
        <taxon>Pseudomonadota</taxon>
        <taxon>Gammaproteobacteria</taxon>
        <taxon>Lysobacterales</taxon>
        <taxon>Lysobacteraceae</taxon>
        <taxon>Luteimonas</taxon>
    </lineage>
</organism>
<feature type="chain" id="PRO_5045563133" evidence="5">
    <location>
        <begin position="20"/>
        <end position="159"/>
    </location>
</feature>
<dbReference type="InterPro" id="IPR036737">
    <property type="entry name" value="OmpA-like_sf"/>
</dbReference>
<dbReference type="EMBL" id="JAMBEP010000001">
    <property type="protein sequence ID" value="MCL1633490.1"/>
    <property type="molecule type" value="Genomic_DNA"/>
</dbReference>
<dbReference type="CDD" id="cd07185">
    <property type="entry name" value="OmpA_C-like"/>
    <property type="match status" value="1"/>
</dbReference>
<feature type="signal peptide" evidence="5">
    <location>
        <begin position="1"/>
        <end position="19"/>
    </location>
</feature>
<evidence type="ECO:0000313" key="8">
    <source>
        <dbReference type="Proteomes" id="UP001431217"/>
    </source>
</evidence>
<keyword evidence="3" id="KW-0998">Cell outer membrane</keyword>
<evidence type="ECO:0000256" key="2">
    <source>
        <dbReference type="ARBA" id="ARBA00023136"/>
    </source>
</evidence>
<keyword evidence="8" id="KW-1185">Reference proteome</keyword>
<feature type="domain" description="OmpA-like" evidence="6">
    <location>
        <begin position="34"/>
        <end position="159"/>
    </location>
</feature>
<evidence type="ECO:0000256" key="5">
    <source>
        <dbReference type="SAM" id="SignalP"/>
    </source>
</evidence>
<dbReference type="PRINTS" id="PR01022">
    <property type="entry name" value="OUTRMMBRANEA"/>
</dbReference>
<dbReference type="PRINTS" id="PR01021">
    <property type="entry name" value="OMPADOMAIN"/>
</dbReference>
<dbReference type="InterPro" id="IPR006665">
    <property type="entry name" value="OmpA-like"/>
</dbReference>
<dbReference type="Pfam" id="PF00691">
    <property type="entry name" value="OmpA"/>
    <property type="match status" value="1"/>
</dbReference>
<comment type="caution">
    <text evidence="7">The sequence shown here is derived from an EMBL/GenBank/DDBJ whole genome shotgun (WGS) entry which is preliminary data.</text>
</comment>
<reference evidence="7 8" key="1">
    <citation type="submission" date="2022-05" db="EMBL/GenBank/DDBJ databases">
        <title>Luteimonas sp. SX5, whole genome shotgun sequencing project.</title>
        <authorList>
            <person name="Zhao G."/>
            <person name="Shen L."/>
        </authorList>
    </citation>
    <scope>NUCLEOTIDE SEQUENCE [LARGE SCALE GENOMIC DNA]</scope>
    <source>
        <strain evidence="7 8">SX5</strain>
    </source>
</reference>
<dbReference type="InterPro" id="IPR050330">
    <property type="entry name" value="Bact_OuterMem_StrucFunc"/>
</dbReference>
<evidence type="ECO:0000256" key="3">
    <source>
        <dbReference type="ARBA" id="ARBA00023237"/>
    </source>
</evidence>
<gene>
    <name evidence="7" type="ORF">M2650_02350</name>
</gene>
<comment type="subcellular location">
    <subcellularLocation>
        <location evidence="1">Cell outer membrane</location>
    </subcellularLocation>
</comment>
<dbReference type="PROSITE" id="PS51123">
    <property type="entry name" value="OMPA_2"/>
    <property type="match status" value="1"/>
</dbReference>
<protein>
    <submittedName>
        <fullName evidence="7">OmpA family protein</fullName>
    </submittedName>
</protein>
<sequence length="159" mass="16938">MNKANIVTIAILAAALLPACTTTQTKPAEPTPPPMSYNQKLSSDSLFAFGKSSLDNLSDEGRTQLDALAAGLGSRPYEMVHVIGHSDRIGNAKANVDLSTRRADAVRDYLVQKGVPADKITAVGRGSVEPVVECDDKDRDALIACLAPNRRVEIRIVAP</sequence>